<dbReference type="STRING" id="400682.A0A1X7UM01"/>
<dbReference type="AlphaFoldDB" id="A0A1X7UM01"/>
<feature type="signal peptide" evidence="1">
    <location>
        <begin position="1"/>
        <end position="21"/>
    </location>
</feature>
<feature type="chain" id="PRO_5010860513" description="NIDO domain-containing protein" evidence="1">
    <location>
        <begin position="22"/>
        <end position="272"/>
    </location>
</feature>
<feature type="domain" description="NIDO" evidence="2">
    <location>
        <begin position="93"/>
        <end position="236"/>
    </location>
</feature>
<dbReference type="GO" id="GO:0007160">
    <property type="term" value="P:cell-matrix adhesion"/>
    <property type="evidence" value="ECO:0007669"/>
    <property type="project" value="InterPro"/>
</dbReference>
<dbReference type="OrthoDB" id="6236007at2759"/>
<name>A0A1X7UM01_AMPQE</name>
<sequence length="272" mass="29405">MGSVLLTGTILVILSTCYTNGLELTDLYPYGTEHGDTMRTGYNSLPTVPLLAPIDNLLAFGPAGLTATRYSINYDGYLRLHNDGSDSILLNLFYLGDGDFDNTKIYGRTTADPGLMNRAMDQINEAFPYTFCSTSPPTQLIVGTWIDYLKFGSNPGSNFQAIVVTNGSITFGIALYVDVSIASAETTGIESYINSVTTVVDYSLFPFGTTVMGAPSMMLNSNIPGTYIFSLNDIPPPDPCSSVCYSCKPRLFQLACEIRRSNGENVPASCNN</sequence>
<dbReference type="InterPro" id="IPR003886">
    <property type="entry name" value="NIDO_dom"/>
</dbReference>
<dbReference type="InParanoid" id="A0A1X7UM01"/>
<organism evidence="3">
    <name type="scientific">Amphimedon queenslandica</name>
    <name type="common">Sponge</name>
    <dbReference type="NCBI Taxonomy" id="400682"/>
    <lineage>
        <taxon>Eukaryota</taxon>
        <taxon>Metazoa</taxon>
        <taxon>Porifera</taxon>
        <taxon>Demospongiae</taxon>
        <taxon>Heteroscleromorpha</taxon>
        <taxon>Haplosclerida</taxon>
        <taxon>Niphatidae</taxon>
        <taxon>Amphimedon</taxon>
    </lineage>
</organism>
<dbReference type="Pfam" id="PF06119">
    <property type="entry name" value="NIDO"/>
    <property type="match status" value="1"/>
</dbReference>
<protein>
    <recommendedName>
        <fullName evidence="2">NIDO domain-containing protein</fullName>
    </recommendedName>
</protein>
<dbReference type="SMART" id="SM00539">
    <property type="entry name" value="NIDO"/>
    <property type="match status" value="1"/>
</dbReference>
<reference evidence="3" key="1">
    <citation type="submission" date="2017-05" db="UniProtKB">
        <authorList>
            <consortium name="EnsemblMetazoa"/>
        </authorList>
    </citation>
    <scope>IDENTIFICATION</scope>
</reference>
<accession>A0A1X7UM01</accession>
<evidence type="ECO:0000259" key="2">
    <source>
        <dbReference type="SMART" id="SM00539"/>
    </source>
</evidence>
<proteinExistence type="predicted"/>
<evidence type="ECO:0000313" key="3">
    <source>
        <dbReference type="EnsemblMetazoa" id="Aqu2.1.28447_001"/>
    </source>
</evidence>
<dbReference type="EnsemblMetazoa" id="Aqu2.1.28447_001">
    <property type="protein sequence ID" value="Aqu2.1.28447_001"/>
    <property type="gene ID" value="Aqu2.1.28447"/>
</dbReference>
<keyword evidence="1" id="KW-0732">Signal</keyword>
<evidence type="ECO:0000256" key="1">
    <source>
        <dbReference type="SAM" id="SignalP"/>
    </source>
</evidence>